<evidence type="ECO:0000256" key="6">
    <source>
        <dbReference type="ARBA" id="ARBA00022723"/>
    </source>
</evidence>
<dbReference type="NCBIfam" id="TIGR02397">
    <property type="entry name" value="dnaX_nterm"/>
    <property type="match status" value="1"/>
</dbReference>
<evidence type="ECO:0000313" key="14">
    <source>
        <dbReference type="EMBL" id="SDI45521.1"/>
    </source>
</evidence>
<dbReference type="Gene3D" id="3.40.50.300">
    <property type="entry name" value="P-loop containing nucleotide triphosphate hydrolases"/>
    <property type="match status" value="1"/>
</dbReference>
<reference evidence="15 17" key="2">
    <citation type="submission" date="2019-03" db="EMBL/GenBank/DDBJ databases">
        <title>Deep subsurface shale carbon reservoir microbial communities from Ohio and West Virginia, USA.</title>
        <authorList>
            <person name="Wrighton K."/>
        </authorList>
    </citation>
    <scope>NUCLEOTIDE SEQUENCE [LARGE SCALE GENOMIC DNA]</scope>
    <source>
        <strain evidence="15 17">UTICA-S4D12</strain>
    </source>
</reference>
<dbReference type="GO" id="GO:0006261">
    <property type="term" value="P:DNA-templated DNA replication"/>
    <property type="evidence" value="ECO:0007669"/>
    <property type="project" value="TreeGrafter"/>
</dbReference>
<dbReference type="Pfam" id="PF22608">
    <property type="entry name" value="DNAX_ATPase_lid"/>
    <property type="match status" value="1"/>
</dbReference>
<feature type="region of interest" description="Disordered" evidence="12">
    <location>
        <begin position="407"/>
        <end position="464"/>
    </location>
</feature>
<dbReference type="GO" id="GO:0003677">
    <property type="term" value="F:DNA binding"/>
    <property type="evidence" value="ECO:0007669"/>
    <property type="project" value="InterPro"/>
</dbReference>
<dbReference type="FunFam" id="1.10.8.60:FF:000013">
    <property type="entry name" value="DNA polymerase III subunit gamma/tau"/>
    <property type="match status" value="1"/>
</dbReference>
<evidence type="ECO:0000256" key="7">
    <source>
        <dbReference type="ARBA" id="ARBA00022741"/>
    </source>
</evidence>
<dbReference type="InterPro" id="IPR045085">
    <property type="entry name" value="HLD_clamp_pol_III_gamma_tau"/>
</dbReference>
<evidence type="ECO:0000313" key="17">
    <source>
        <dbReference type="Proteomes" id="UP000295758"/>
    </source>
</evidence>
<dbReference type="GO" id="GO:0003887">
    <property type="term" value="F:DNA-directed DNA polymerase activity"/>
    <property type="evidence" value="ECO:0007669"/>
    <property type="project" value="UniProtKB-KW"/>
</dbReference>
<evidence type="ECO:0000256" key="9">
    <source>
        <dbReference type="ARBA" id="ARBA00022840"/>
    </source>
</evidence>
<evidence type="ECO:0000313" key="16">
    <source>
        <dbReference type="Proteomes" id="UP000198945"/>
    </source>
</evidence>
<dbReference type="CDD" id="cd18137">
    <property type="entry name" value="HLD_clamp_pol_III_gamma_tau"/>
    <property type="match status" value="1"/>
</dbReference>
<comment type="catalytic activity">
    <reaction evidence="11">
        <text>DNA(n) + a 2'-deoxyribonucleoside 5'-triphosphate = DNA(n+1) + diphosphate</text>
        <dbReference type="Rhea" id="RHEA:22508"/>
        <dbReference type="Rhea" id="RHEA-COMP:17339"/>
        <dbReference type="Rhea" id="RHEA-COMP:17340"/>
        <dbReference type="ChEBI" id="CHEBI:33019"/>
        <dbReference type="ChEBI" id="CHEBI:61560"/>
        <dbReference type="ChEBI" id="CHEBI:173112"/>
        <dbReference type="EC" id="2.7.7.7"/>
    </reaction>
</comment>
<dbReference type="PRINTS" id="PR00300">
    <property type="entry name" value="CLPPROTEASEA"/>
</dbReference>
<gene>
    <name evidence="15" type="ORF">BY453_10375</name>
    <name evidence="14" type="ORF">SAMN04515654_106121</name>
</gene>
<dbReference type="GO" id="GO:0009360">
    <property type="term" value="C:DNA polymerase III complex"/>
    <property type="evidence" value="ECO:0007669"/>
    <property type="project" value="InterPro"/>
</dbReference>
<dbReference type="AlphaFoldDB" id="A0A1G8KPX2"/>
<dbReference type="PANTHER" id="PTHR11669:SF0">
    <property type="entry name" value="PROTEIN STICHEL-LIKE 2"/>
    <property type="match status" value="1"/>
</dbReference>
<evidence type="ECO:0000256" key="5">
    <source>
        <dbReference type="ARBA" id="ARBA00022705"/>
    </source>
</evidence>
<keyword evidence="6" id="KW-0479">Metal-binding</keyword>
<dbReference type="Pfam" id="PF12169">
    <property type="entry name" value="DNA_pol3_gamma3"/>
    <property type="match status" value="1"/>
</dbReference>
<evidence type="ECO:0000256" key="4">
    <source>
        <dbReference type="ARBA" id="ARBA00022695"/>
    </source>
</evidence>
<dbReference type="SUPFAM" id="SSF48019">
    <property type="entry name" value="post-AAA+ oligomerization domain-like"/>
    <property type="match status" value="1"/>
</dbReference>
<protein>
    <recommendedName>
        <fullName evidence="2">DNA-directed DNA polymerase</fullName>
        <ecNumber evidence="2">2.7.7.7</ecNumber>
    </recommendedName>
</protein>
<dbReference type="Proteomes" id="UP000295758">
    <property type="component" value="Unassembled WGS sequence"/>
</dbReference>
<evidence type="ECO:0000256" key="2">
    <source>
        <dbReference type="ARBA" id="ARBA00012417"/>
    </source>
</evidence>
<dbReference type="InterPro" id="IPR022754">
    <property type="entry name" value="DNA_pol_III_gamma-3"/>
</dbReference>
<comment type="similarity">
    <text evidence="1">Belongs to the DnaX/STICHEL family.</text>
</comment>
<dbReference type="InterPro" id="IPR001270">
    <property type="entry name" value="ClpA/B"/>
</dbReference>
<evidence type="ECO:0000259" key="13">
    <source>
        <dbReference type="SMART" id="SM00382"/>
    </source>
</evidence>
<feature type="compositionally biased region" description="Polar residues" evidence="12">
    <location>
        <begin position="568"/>
        <end position="583"/>
    </location>
</feature>
<sequence length="622" mass="69440">MSFLSLYRKYRPENFNDLIGQDQVKQTLKNALKNDRVAHAYLFAGPRGTGKTSTAKVFAKSLNCANPSPNFEPCGECNSCQRIEKGNSLDVIEIDAASNRGIDEIRELREKVKFYPGEGKYKVYIIDEVHMLTKGAFNALLKTLEEPPESVVFILATTEPHEVITTIMSRCQRFDFTLLTLNNLKQRLEYIAASEGYEIEKEALDILARSARGGMRDAISLLDQAISFSDGQLSAEKITRMLGRINKTDLKQFLVHLSKKQSQQALELLNKQLESGLGIERFSDELIEYCRELLLIKECGIDSGILEYSRSYLEEIASAAANLSTKEITQIIDEFASLKEKLRSSARPRLQLEISVIKLSSRESSGSGLEARLSEIEFKLNNLLTNKDNSNFKKELTAKKSELGSAAVDDNIQKNKEESTNDSSDQQKAQIEEDSQSKKEIEPKTPAVKENAKSDSSAGTGNLSLEQVKDNWGRVLNEIRQLDVSVQALLREGEPLAVDKKTVTVAFPETKKFHYKGAVSNKALISRVLRNVLNEAVELELQLGAKKKELNEARTNQAKKNDADIVEDSSNSQNNKKTKTPASKSKENDNFAGDLDIENLARIFSGEIIEVDQSILENRGGK</sequence>
<evidence type="ECO:0000256" key="1">
    <source>
        <dbReference type="ARBA" id="ARBA00006360"/>
    </source>
</evidence>
<dbReference type="Gene3D" id="1.20.272.10">
    <property type="match status" value="1"/>
</dbReference>
<organism evidence="14 16">
    <name type="scientific">Halanaerobium congolense</name>
    <dbReference type="NCBI Taxonomy" id="54121"/>
    <lineage>
        <taxon>Bacteria</taxon>
        <taxon>Bacillati</taxon>
        <taxon>Bacillota</taxon>
        <taxon>Clostridia</taxon>
        <taxon>Halanaerobiales</taxon>
        <taxon>Halanaerobiaceae</taxon>
        <taxon>Halanaerobium</taxon>
    </lineage>
</organism>
<keyword evidence="10" id="KW-0239">DNA-directed DNA polymerase</keyword>
<dbReference type="GO" id="GO:0046872">
    <property type="term" value="F:metal ion binding"/>
    <property type="evidence" value="ECO:0007669"/>
    <property type="project" value="UniProtKB-KW"/>
</dbReference>
<dbReference type="InterPro" id="IPR027417">
    <property type="entry name" value="P-loop_NTPase"/>
</dbReference>
<feature type="region of interest" description="Disordered" evidence="12">
    <location>
        <begin position="552"/>
        <end position="591"/>
    </location>
</feature>
<dbReference type="EMBL" id="FNEH01000006">
    <property type="protein sequence ID" value="SDI45521.1"/>
    <property type="molecule type" value="Genomic_DNA"/>
</dbReference>
<dbReference type="EC" id="2.7.7.7" evidence="2"/>
<dbReference type="PANTHER" id="PTHR11669">
    <property type="entry name" value="REPLICATION FACTOR C / DNA POLYMERASE III GAMMA-TAU SUBUNIT"/>
    <property type="match status" value="1"/>
</dbReference>
<keyword evidence="4" id="KW-0548">Nucleotidyltransferase</keyword>
<dbReference type="RefSeq" id="WP_089716745.1">
    <property type="nucleotide sequence ID" value="NZ_FNEH01000006.1"/>
</dbReference>
<name>A0A1G8KPX2_9FIRM</name>
<keyword evidence="9" id="KW-0067">ATP-binding</keyword>
<dbReference type="FunFam" id="3.40.50.300:FF:000014">
    <property type="entry name" value="DNA polymerase III subunit gamma/tau"/>
    <property type="match status" value="1"/>
</dbReference>
<dbReference type="CDD" id="cd00009">
    <property type="entry name" value="AAA"/>
    <property type="match status" value="1"/>
</dbReference>
<keyword evidence="7" id="KW-0547">Nucleotide-binding</keyword>
<evidence type="ECO:0000256" key="10">
    <source>
        <dbReference type="ARBA" id="ARBA00022932"/>
    </source>
</evidence>
<dbReference type="EMBL" id="SOAA01000003">
    <property type="protein sequence ID" value="TDS33915.1"/>
    <property type="molecule type" value="Genomic_DNA"/>
</dbReference>
<dbReference type="Pfam" id="PF20964">
    <property type="entry name" value="DnaX_C"/>
    <property type="match status" value="1"/>
</dbReference>
<dbReference type="SUPFAM" id="SSF52540">
    <property type="entry name" value="P-loop containing nucleoside triphosphate hydrolases"/>
    <property type="match status" value="1"/>
</dbReference>
<keyword evidence="8" id="KW-0862">Zinc</keyword>
<evidence type="ECO:0000256" key="8">
    <source>
        <dbReference type="ARBA" id="ARBA00022833"/>
    </source>
</evidence>
<keyword evidence="5" id="KW-0235">DNA replication</keyword>
<evidence type="ECO:0000313" key="15">
    <source>
        <dbReference type="EMBL" id="TDS33915.1"/>
    </source>
</evidence>
<reference evidence="14 16" key="1">
    <citation type="submission" date="2016-10" db="EMBL/GenBank/DDBJ databases">
        <authorList>
            <person name="de Groot N.N."/>
        </authorList>
    </citation>
    <scope>NUCLEOTIDE SEQUENCE [LARGE SCALE GENOMIC DNA]</scope>
    <source>
        <strain evidence="14 16">WG7</strain>
    </source>
</reference>
<dbReference type="Proteomes" id="UP000198945">
    <property type="component" value="Unassembled WGS sequence"/>
</dbReference>
<dbReference type="InterPro" id="IPR008921">
    <property type="entry name" value="DNA_pol3_clamp-load_cplx_C"/>
</dbReference>
<dbReference type="InterPro" id="IPR012763">
    <property type="entry name" value="DNA_pol_III_sug/sutau_N"/>
</dbReference>
<keyword evidence="3" id="KW-0808">Transferase</keyword>
<dbReference type="GO" id="GO:0005524">
    <property type="term" value="F:ATP binding"/>
    <property type="evidence" value="ECO:0007669"/>
    <property type="project" value="UniProtKB-KW"/>
</dbReference>
<dbReference type="Pfam" id="PF13177">
    <property type="entry name" value="DNA_pol3_delta2"/>
    <property type="match status" value="1"/>
</dbReference>
<accession>A0A1G8KPX2</accession>
<evidence type="ECO:0000256" key="3">
    <source>
        <dbReference type="ARBA" id="ARBA00022679"/>
    </source>
</evidence>
<dbReference type="SMART" id="SM00382">
    <property type="entry name" value="AAA"/>
    <property type="match status" value="1"/>
</dbReference>
<dbReference type="InterPro" id="IPR048448">
    <property type="entry name" value="DnaX-like_C"/>
</dbReference>
<feature type="compositionally biased region" description="Polar residues" evidence="12">
    <location>
        <begin position="454"/>
        <end position="464"/>
    </location>
</feature>
<dbReference type="InterPro" id="IPR050238">
    <property type="entry name" value="DNA_Rep/Repair_Clamp_Loader"/>
</dbReference>
<proteinExistence type="inferred from homology"/>
<evidence type="ECO:0000256" key="11">
    <source>
        <dbReference type="ARBA" id="ARBA00049244"/>
    </source>
</evidence>
<dbReference type="NCBIfam" id="NF004046">
    <property type="entry name" value="PRK05563.1"/>
    <property type="match status" value="1"/>
</dbReference>
<evidence type="ECO:0000256" key="12">
    <source>
        <dbReference type="SAM" id="MobiDB-lite"/>
    </source>
</evidence>
<dbReference type="InterPro" id="IPR003593">
    <property type="entry name" value="AAA+_ATPase"/>
</dbReference>
<feature type="domain" description="AAA+ ATPase" evidence="13">
    <location>
        <begin position="37"/>
        <end position="184"/>
    </location>
</feature>
<dbReference type="Gene3D" id="1.10.8.60">
    <property type="match status" value="1"/>
</dbReference>